<dbReference type="PANTHER" id="PTHR43024:SF1">
    <property type="entry name" value="UDP-N-ACETYLMURAMOYL-TRIPEPTIDE--D-ALANYL-D-ALANINE LIGASE"/>
    <property type="match status" value="1"/>
</dbReference>
<dbReference type="RefSeq" id="WP_381537112.1">
    <property type="nucleotide sequence ID" value="NZ_JBHUGI010000024.1"/>
</dbReference>
<keyword evidence="3" id="KW-0067">ATP-binding</keyword>
<reference evidence="7" key="1">
    <citation type="journal article" date="2019" name="Int. J. Syst. Evol. Microbiol.">
        <title>The Global Catalogue of Microorganisms (GCM) 10K type strain sequencing project: providing services to taxonomists for standard genome sequencing and annotation.</title>
        <authorList>
            <consortium name="The Broad Institute Genomics Platform"/>
            <consortium name="The Broad Institute Genome Sequencing Center for Infectious Disease"/>
            <person name="Wu L."/>
            <person name="Ma J."/>
        </authorList>
    </citation>
    <scope>NUCLEOTIDE SEQUENCE [LARGE SCALE GENOMIC DNA]</scope>
    <source>
        <strain evidence="7">CGMCC 4.7177</strain>
    </source>
</reference>
<dbReference type="InterPro" id="IPR051046">
    <property type="entry name" value="MurCDEF_CellWall_CoF430Synth"/>
</dbReference>
<dbReference type="InterPro" id="IPR036565">
    <property type="entry name" value="Mur-like_cat_sf"/>
</dbReference>
<dbReference type="GO" id="GO:0016874">
    <property type="term" value="F:ligase activity"/>
    <property type="evidence" value="ECO:0007669"/>
    <property type="project" value="UniProtKB-KW"/>
</dbReference>
<evidence type="ECO:0000313" key="7">
    <source>
        <dbReference type="Proteomes" id="UP001597218"/>
    </source>
</evidence>
<gene>
    <name evidence="6" type="ORF">ACFSFY_08405</name>
</gene>
<keyword evidence="7" id="KW-1185">Reference proteome</keyword>
<evidence type="ECO:0000313" key="6">
    <source>
        <dbReference type="EMBL" id="MFD1928078.1"/>
    </source>
</evidence>
<evidence type="ECO:0000256" key="2">
    <source>
        <dbReference type="ARBA" id="ARBA00022741"/>
    </source>
</evidence>
<name>A0ABW4SF34_9BACL</name>
<evidence type="ECO:0000256" key="3">
    <source>
        <dbReference type="ARBA" id="ARBA00022840"/>
    </source>
</evidence>
<sequence length="459" mass="51193">MKPLSVKELKAVIAGELTQGHDDMIIEQGAYRIKQVKKKNTVLFSKIKILNWNDLKEFFPLVLVTNQELTERDQIDQLSVITVQDVDVAYWKFINYYRDLFEIPVIAVTGTSGKTTTKEMIKHILSKSKSTVSTDSTNNSRTAHLHYLLSIDDTTEAAVFETAVGAPGDVLIAGKIFKPTIGIITNIGAHHLNYCKTIEAYISAKGEMLQALNNEGVLIINSNDENSKKVELEKYNGRVIRVGMDSYCDYYAKDIKYINNGMQFVLRHKRKRYKTFVPGLGRHQVFNALAAIAAAHEVGISLKKARKQLKTFQTFNKQLQVFPGINNSIILDDTWSITTTSLEAALKVLKDLGKGKKTIAIVGTITDLGSWGNIVHKQAGTLIYEIGVDVLITIGEHARIMAEQALACGMTSSVYSFNNSILANKLLKNIVDENTIILIKGDMYSQAIVDLAYSLRREK</sequence>
<dbReference type="Gene3D" id="3.40.1190.10">
    <property type="entry name" value="Mur-like, catalytic domain"/>
    <property type="match status" value="1"/>
</dbReference>
<comment type="caution">
    <text evidence="6">The sequence shown here is derived from an EMBL/GenBank/DDBJ whole genome shotgun (WGS) entry which is preliminary data.</text>
</comment>
<dbReference type="SUPFAM" id="SSF53623">
    <property type="entry name" value="MurD-like peptide ligases, catalytic domain"/>
    <property type="match status" value="1"/>
</dbReference>
<feature type="domain" description="Mur ligase central" evidence="5">
    <location>
        <begin position="108"/>
        <end position="295"/>
    </location>
</feature>
<protein>
    <submittedName>
        <fullName evidence="6">Mur ligase family protein</fullName>
    </submittedName>
</protein>
<organism evidence="6 7">
    <name type="scientific">Sporosarcina siberiensis</name>
    <dbReference type="NCBI Taxonomy" id="1365606"/>
    <lineage>
        <taxon>Bacteria</taxon>
        <taxon>Bacillati</taxon>
        <taxon>Bacillota</taxon>
        <taxon>Bacilli</taxon>
        <taxon>Bacillales</taxon>
        <taxon>Caryophanaceae</taxon>
        <taxon>Sporosarcina</taxon>
    </lineage>
</organism>
<evidence type="ECO:0000256" key="1">
    <source>
        <dbReference type="ARBA" id="ARBA00022598"/>
    </source>
</evidence>
<dbReference type="Pfam" id="PF08245">
    <property type="entry name" value="Mur_ligase_M"/>
    <property type="match status" value="1"/>
</dbReference>
<keyword evidence="1 6" id="KW-0436">Ligase</keyword>
<dbReference type="InterPro" id="IPR004101">
    <property type="entry name" value="Mur_ligase_C"/>
</dbReference>
<keyword evidence="2" id="KW-0547">Nucleotide-binding</keyword>
<dbReference type="EMBL" id="JBHUGI010000024">
    <property type="protein sequence ID" value="MFD1928078.1"/>
    <property type="molecule type" value="Genomic_DNA"/>
</dbReference>
<dbReference type="Gene3D" id="3.90.190.20">
    <property type="entry name" value="Mur ligase, C-terminal domain"/>
    <property type="match status" value="1"/>
</dbReference>
<proteinExistence type="predicted"/>
<evidence type="ECO:0000259" key="4">
    <source>
        <dbReference type="Pfam" id="PF02875"/>
    </source>
</evidence>
<accession>A0ABW4SF34</accession>
<dbReference type="InterPro" id="IPR036615">
    <property type="entry name" value="Mur_ligase_C_dom_sf"/>
</dbReference>
<dbReference type="SUPFAM" id="SSF53244">
    <property type="entry name" value="MurD-like peptide ligases, peptide-binding domain"/>
    <property type="match status" value="1"/>
</dbReference>
<dbReference type="Proteomes" id="UP001597218">
    <property type="component" value="Unassembled WGS sequence"/>
</dbReference>
<dbReference type="PANTHER" id="PTHR43024">
    <property type="entry name" value="UDP-N-ACETYLMURAMOYL-TRIPEPTIDE--D-ALANYL-D-ALANINE LIGASE"/>
    <property type="match status" value="1"/>
</dbReference>
<dbReference type="InterPro" id="IPR013221">
    <property type="entry name" value="Mur_ligase_cen"/>
</dbReference>
<dbReference type="Pfam" id="PF02875">
    <property type="entry name" value="Mur_ligase_C"/>
    <property type="match status" value="1"/>
</dbReference>
<evidence type="ECO:0000259" key="5">
    <source>
        <dbReference type="Pfam" id="PF08245"/>
    </source>
</evidence>
<feature type="domain" description="Mur ligase C-terminal" evidence="4">
    <location>
        <begin position="325"/>
        <end position="441"/>
    </location>
</feature>